<proteinExistence type="predicted"/>
<feature type="compositionally biased region" description="Polar residues" evidence="2">
    <location>
        <begin position="531"/>
        <end position="542"/>
    </location>
</feature>
<dbReference type="AlphaFoldDB" id="A0A9P7SZU9"/>
<comment type="caution">
    <text evidence="3">The sequence shown here is derived from an EMBL/GenBank/DDBJ whole genome shotgun (WGS) entry which is preliminary data.</text>
</comment>
<evidence type="ECO:0000256" key="1">
    <source>
        <dbReference type="SAM" id="Coils"/>
    </source>
</evidence>
<feature type="region of interest" description="Disordered" evidence="2">
    <location>
        <begin position="1"/>
        <end position="28"/>
    </location>
</feature>
<organism evidence="3 4">
    <name type="scientific">Claviceps pusilla</name>
    <dbReference type="NCBI Taxonomy" id="123648"/>
    <lineage>
        <taxon>Eukaryota</taxon>
        <taxon>Fungi</taxon>
        <taxon>Dikarya</taxon>
        <taxon>Ascomycota</taxon>
        <taxon>Pezizomycotina</taxon>
        <taxon>Sordariomycetes</taxon>
        <taxon>Hypocreomycetidae</taxon>
        <taxon>Hypocreales</taxon>
        <taxon>Clavicipitaceae</taxon>
        <taxon>Claviceps</taxon>
    </lineage>
</organism>
<name>A0A9P7SZU9_9HYPO</name>
<dbReference type="EMBL" id="SRPW01000101">
    <property type="protein sequence ID" value="KAG6017763.1"/>
    <property type="molecule type" value="Genomic_DNA"/>
</dbReference>
<accession>A0A9P7SZU9</accession>
<dbReference type="Proteomes" id="UP000748025">
    <property type="component" value="Unassembled WGS sequence"/>
</dbReference>
<feature type="region of interest" description="Disordered" evidence="2">
    <location>
        <begin position="493"/>
        <end position="572"/>
    </location>
</feature>
<sequence>MHTDHSMKSCSATQNKNSSIGSFPKRNTKALFAGPPPPIAASIIVREQSPRVSAYDFNSNSESDRLVQTMESLTGFVMSNQPRKGFLLHYQKPDSVWFNLRRRQRILEDNIQQLLDFQSSGLTCGLRLDELRPSSVLHNDFDSGSSTPTGTLQSTVTSRSKMQRNLNFPPQSTLEGNVVPVRQPVKARPPGLRAARNGLGTAIESVKELRREEKEHIVAAIKERKSALQRLDDLSSRRLRILSELTAYDDDGELRELGESQNFVDQKISRLEEQLAGLRRQRLQLRDKMRDIQEKREAGLSGYRGALRDVDSELSTLMRLPPVLPLEPAMQGESCETLYKGIASAGGPEFLRLQPERRTPELAKAWWAAELAVLEKRSIEVDEEMQALDEGSALWRDVLSLVSGFESDFRQTMKGNLLSKLNPSAKGKEKASTVEESIRSQVSIMGNVLTELEHAMELAESNRWNLLICAIGAELETFGEALGVLTTILLRENEPPSNPLDTAPNGGRTASTSHHDVPQGVYHSLADDTNPRSANTATTTNMAEYEDRGYDNSQSQASENEIPLEFLGDHGQ</sequence>
<keyword evidence="4" id="KW-1185">Reference proteome</keyword>
<protein>
    <recommendedName>
        <fullName evidence="5">Autophagy-related protein 28</fullName>
    </recommendedName>
</protein>
<feature type="compositionally biased region" description="Polar residues" evidence="2">
    <location>
        <begin position="8"/>
        <end position="21"/>
    </location>
</feature>
<keyword evidence="1" id="KW-0175">Coiled coil</keyword>
<evidence type="ECO:0000256" key="2">
    <source>
        <dbReference type="SAM" id="MobiDB-lite"/>
    </source>
</evidence>
<feature type="coiled-coil region" evidence="1">
    <location>
        <begin position="261"/>
        <end position="298"/>
    </location>
</feature>
<evidence type="ECO:0008006" key="5">
    <source>
        <dbReference type="Google" id="ProtNLM"/>
    </source>
</evidence>
<gene>
    <name evidence="3" type="ORF">E4U43_000045</name>
</gene>
<evidence type="ECO:0000313" key="4">
    <source>
        <dbReference type="Proteomes" id="UP000748025"/>
    </source>
</evidence>
<dbReference type="OrthoDB" id="5342758at2759"/>
<evidence type="ECO:0000313" key="3">
    <source>
        <dbReference type="EMBL" id="KAG6017763.1"/>
    </source>
</evidence>
<reference evidence="3" key="1">
    <citation type="journal article" date="2020" name="bioRxiv">
        <title>Whole genome comparisons of ergot fungi reveals the divergence and evolution of species within the genus Claviceps are the result of varying mechanisms driving genome evolution and host range expansion.</title>
        <authorList>
            <person name="Wyka S.A."/>
            <person name="Mondo S.J."/>
            <person name="Liu M."/>
            <person name="Dettman J."/>
            <person name="Nalam V."/>
            <person name="Broders K.D."/>
        </authorList>
    </citation>
    <scope>NUCLEOTIDE SEQUENCE</scope>
    <source>
        <strain evidence="3">CCC 602</strain>
    </source>
</reference>